<evidence type="ECO:0000313" key="1">
    <source>
        <dbReference type="EMBL" id="MBB5176371.1"/>
    </source>
</evidence>
<protein>
    <submittedName>
        <fullName evidence="1">Uncharacterized protein</fullName>
    </submittedName>
</protein>
<keyword evidence="2" id="KW-1185">Reference proteome</keyword>
<dbReference type="Proteomes" id="UP000579136">
    <property type="component" value="Unassembled WGS sequence"/>
</dbReference>
<evidence type="ECO:0000313" key="2">
    <source>
        <dbReference type="Proteomes" id="UP000579136"/>
    </source>
</evidence>
<proteinExistence type="predicted"/>
<organism evidence="1 2">
    <name type="scientific">Nosocomiicoccus ampullae</name>
    <dbReference type="NCBI Taxonomy" id="489910"/>
    <lineage>
        <taxon>Bacteria</taxon>
        <taxon>Bacillati</taxon>
        <taxon>Bacillota</taxon>
        <taxon>Bacilli</taxon>
        <taxon>Bacillales</taxon>
        <taxon>Staphylococcaceae</taxon>
        <taxon>Nosocomiicoccus</taxon>
    </lineage>
</organism>
<dbReference type="RefSeq" id="WP_183674750.1">
    <property type="nucleotide sequence ID" value="NZ_CBCRYX010000008.1"/>
</dbReference>
<sequence length="155" mass="18314">MLALSDMMTYFDNDIQEKYSDFLKELNNEQYYLSTNSEIIEAVIKFNIALLILDEKPKSNNLETHVLYSDLLMTEFYTIMAKHNHYKILFDIVMLTKQSIIKKSKFFDSHKNLSNEDKKSLFFAPIEYLITNGFLNESINRKIEAFIDNGENNER</sequence>
<gene>
    <name evidence="1" type="ORF">HNQ45_001259</name>
</gene>
<name>A0A9Q2D0F5_9STAP</name>
<reference evidence="1 2" key="1">
    <citation type="submission" date="2020-08" db="EMBL/GenBank/DDBJ databases">
        <title>Genomic Encyclopedia of Type Strains, Phase IV (KMG-IV): sequencing the most valuable type-strain genomes for metagenomic binning, comparative biology and taxonomic classification.</title>
        <authorList>
            <person name="Goeker M."/>
        </authorList>
    </citation>
    <scope>NUCLEOTIDE SEQUENCE [LARGE SCALE GENOMIC DNA]</scope>
    <source>
        <strain evidence="1 2">DSM 19163</strain>
    </source>
</reference>
<accession>A0A9Q2D0F5</accession>
<dbReference type="AlphaFoldDB" id="A0A9Q2D0F5"/>
<comment type="caution">
    <text evidence="1">The sequence shown here is derived from an EMBL/GenBank/DDBJ whole genome shotgun (WGS) entry which is preliminary data.</text>
</comment>
<dbReference type="EMBL" id="JACHHF010000007">
    <property type="protein sequence ID" value="MBB5176371.1"/>
    <property type="molecule type" value="Genomic_DNA"/>
</dbReference>